<evidence type="ECO:0000313" key="3">
    <source>
        <dbReference type="Proteomes" id="UP000821866"/>
    </source>
</evidence>
<feature type="compositionally biased region" description="Basic and acidic residues" evidence="1">
    <location>
        <begin position="201"/>
        <end position="211"/>
    </location>
</feature>
<organism evidence="2 3">
    <name type="scientific">Rhipicephalus microplus</name>
    <name type="common">Cattle tick</name>
    <name type="synonym">Boophilus microplus</name>
    <dbReference type="NCBI Taxonomy" id="6941"/>
    <lineage>
        <taxon>Eukaryota</taxon>
        <taxon>Metazoa</taxon>
        <taxon>Ecdysozoa</taxon>
        <taxon>Arthropoda</taxon>
        <taxon>Chelicerata</taxon>
        <taxon>Arachnida</taxon>
        <taxon>Acari</taxon>
        <taxon>Parasitiformes</taxon>
        <taxon>Ixodida</taxon>
        <taxon>Ixodoidea</taxon>
        <taxon>Ixodidae</taxon>
        <taxon>Rhipicephalinae</taxon>
        <taxon>Rhipicephalus</taxon>
        <taxon>Boophilus</taxon>
    </lineage>
</organism>
<comment type="caution">
    <text evidence="2">The sequence shown here is derived from an EMBL/GenBank/DDBJ whole genome shotgun (WGS) entry which is preliminary data.</text>
</comment>
<protein>
    <submittedName>
        <fullName evidence="2">Uncharacterized protein</fullName>
    </submittedName>
</protein>
<reference evidence="2" key="2">
    <citation type="submission" date="2021-09" db="EMBL/GenBank/DDBJ databases">
        <authorList>
            <person name="Jia N."/>
            <person name="Wang J."/>
            <person name="Shi W."/>
            <person name="Du L."/>
            <person name="Sun Y."/>
            <person name="Zhan W."/>
            <person name="Jiang J."/>
            <person name="Wang Q."/>
            <person name="Zhang B."/>
            <person name="Ji P."/>
            <person name="Sakyi L.B."/>
            <person name="Cui X."/>
            <person name="Yuan T."/>
            <person name="Jiang B."/>
            <person name="Yang W."/>
            <person name="Lam T.T.-Y."/>
            <person name="Chang Q."/>
            <person name="Ding S."/>
            <person name="Wang X."/>
            <person name="Zhu J."/>
            <person name="Ruan X."/>
            <person name="Zhao L."/>
            <person name="Wei J."/>
            <person name="Que T."/>
            <person name="Du C."/>
            <person name="Cheng J."/>
            <person name="Dai P."/>
            <person name="Han X."/>
            <person name="Huang E."/>
            <person name="Gao Y."/>
            <person name="Liu J."/>
            <person name="Shao H."/>
            <person name="Ye R."/>
            <person name="Li L."/>
            <person name="Wei W."/>
            <person name="Wang X."/>
            <person name="Wang C."/>
            <person name="Huo Q."/>
            <person name="Li W."/>
            <person name="Guo W."/>
            <person name="Chen H."/>
            <person name="Chen S."/>
            <person name="Zhou L."/>
            <person name="Zhou L."/>
            <person name="Ni X."/>
            <person name="Tian J."/>
            <person name="Zhou Y."/>
            <person name="Sheng Y."/>
            <person name="Liu T."/>
            <person name="Pan Y."/>
            <person name="Xia L."/>
            <person name="Li J."/>
            <person name="Zhao F."/>
            <person name="Cao W."/>
        </authorList>
    </citation>
    <scope>NUCLEOTIDE SEQUENCE</scope>
    <source>
        <strain evidence="2">Rmic-2018</strain>
        <tissue evidence="2">Larvae</tissue>
    </source>
</reference>
<evidence type="ECO:0000256" key="1">
    <source>
        <dbReference type="SAM" id="MobiDB-lite"/>
    </source>
</evidence>
<reference evidence="2" key="1">
    <citation type="journal article" date="2020" name="Cell">
        <title>Large-Scale Comparative Analyses of Tick Genomes Elucidate Their Genetic Diversity and Vector Capacities.</title>
        <authorList>
            <consortium name="Tick Genome and Microbiome Consortium (TIGMIC)"/>
            <person name="Jia N."/>
            <person name="Wang J."/>
            <person name="Shi W."/>
            <person name="Du L."/>
            <person name="Sun Y."/>
            <person name="Zhan W."/>
            <person name="Jiang J.F."/>
            <person name="Wang Q."/>
            <person name="Zhang B."/>
            <person name="Ji P."/>
            <person name="Bell-Sakyi L."/>
            <person name="Cui X.M."/>
            <person name="Yuan T.T."/>
            <person name="Jiang B.G."/>
            <person name="Yang W.F."/>
            <person name="Lam T.T."/>
            <person name="Chang Q.C."/>
            <person name="Ding S.J."/>
            <person name="Wang X.J."/>
            <person name="Zhu J.G."/>
            <person name="Ruan X.D."/>
            <person name="Zhao L."/>
            <person name="Wei J.T."/>
            <person name="Ye R.Z."/>
            <person name="Que T.C."/>
            <person name="Du C.H."/>
            <person name="Zhou Y.H."/>
            <person name="Cheng J.X."/>
            <person name="Dai P.F."/>
            <person name="Guo W.B."/>
            <person name="Han X.H."/>
            <person name="Huang E.J."/>
            <person name="Li L.F."/>
            <person name="Wei W."/>
            <person name="Gao Y.C."/>
            <person name="Liu J.Z."/>
            <person name="Shao H.Z."/>
            <person name="Wang X."/>
            <person name="Wang C.C."/>
            <person name="Yang T.C."/>
            <person name="Huo Q.B."/>
            <person name="Li W."/>
            <person name="Chen H.Y."/>
            <person name="Chen S.E."/>
            <person name="Zhou L.G."/>
            <person name="Ni X.B."/>
            <person name="Tian J.H."/>
            <person name="Sheng Y."/>
            <person name="Liu T."/>
            <person name="Pan Y.S."/>
            <person name="Xia L.Y."/>
            <person name="Li J."/>
            <person name="Zhao F."/>
            <person name="Cao W.C."/>
        </authorList>
    </citation>
    <scope>NUCLEOTIDE SEQUENCE</scope>
    <source>
        <strain evidence="2">Rmic-2018</strain>
    </source>
</reference>
<evidence type="ECO:0000313" key="2">
    <source>
        <dbReference type="EMBL" id="KAH8026752.1"/>
    </source>
</evidence>
<dbReference type="Proteomes" id="UP000821866">
    <property type="component" value="Unassembled WGS sequence"/>
</dbReference>
<dbReference type="AlphaFoldDB" id="A0A9J6DYD0"/>
<feature type="region of interest" description="Disordered" evidence="1">
    <location>
        <begin position="187"/>
        <end position="211"/>
    </location>
</feature>
<dbReference type="EMBL" id="JABSTU010000007">
    <property type="protein sequence ID" value="KAH8026752.1"/>
    <property type="molecule type" value="Genomic_DNA"/>
</dbReference>
<keyword evidence="3" id="KW-1185">Reference proteome</keyword>
<name>A0A9J6DYD0_RHIMP</name>
<accession>A0A9J6DYD0</accession>
<sequence length="272" mass="29810">MFISSRLLLRRADKTSGRDDDLAVSGAETWESERLSSPGVAVALGRRGLAGAAALRWVRTGASYRGCARSPLGPPSISGIAHYRAGERQLAKCRLAPFAIRSITHTRGELSPPPPQLSLRLNTGEPERNRYKRIQEQVSIVSMYGGGTIEEDGVEGWRLNSTRIAEMALCALHGTRYSSRPAVYSKQEEGFRRAHPAGPTREARKEVETRGGTRGLQHLVNATVRANETAGKAEFATAEFSFLFPDNAHSHTLNVLNCNDALRQCKREETGK</sequence>
<gene>
    <name evidence="2" type="ORF">HPB51_024251</name>
</gene>
<proteinExistence type="predicted"/>